<comment type="cofactor">
    <cofactor evidence="1">
        <name>Mn(2+)</name>
        <dbReference type="ChEBI" id="CHEBI:29035"/>
    </cofactor>
</comment>
<comment type="catalytic activity">
    <reaction evidence="10">
        <text>(S)-malate + NADP(+) = pyruvate + CO2 + NADPH</text>
        <dbReference type="Rhea" id="RHEA:18253"/>
        <dbReference type="ChEBI" id="CHEBI:15361"/>
        <dbReference type="ChEBI" id="CHEBI:15589"/>
        <dbReference type="ChEBI" id="CHEBI:16526"/>
        <dbReference type="ChEBI" id="CHEBI:57783"/>
        <dbReference type="ChEBI" id="CHEBI:58349"/>
        <dbReference type="EC" id="1.1.1.40"/>
    </reaction>
</comment>
<protein>
    <recommendedName>
        <fullName evidence="9">NADP-dependent malic enzyme</fullName>
        <ecNumber evidence="8">1.1.1.40</ecNumber>
    </recommendedName>
</protein>
<reference evidence="17 18" key="1">
    <citation type="submission" date="2018-05" db="EMBL/GenBank/DDBJ databases">
        <title>Spiribacter halobius sp. nov., a moderately halophilic bacterium isolated from marine solar saltern.</title>
        <authorList>
            <person name="Zheng W.-S."/>
            <person name="Lu D.-C."/>
            <person name="Du Z.-J."/>
        </authorList>
    </citation>
    <scope>NUCLEOTIDE SEQUENCE [LARGE SCALE GENOMIC DNA]</scope>
    <source>
        <strain evidence="17 18">E85</strain>
    </source>
</reference>
<evidence type="ECO:0000256" key="1">
    <source>
        <dbReference type="ARBA" id="ARBA00001936"/>
    </source>
</evidence>
<comment type="similarity">
    <text evidence="4">In the C-terminal section; belongs to the phosphate acetyltransferase and butyryltransferase family.</text>
</comment>
<evidence type="ECO:0000256" key="3">
    <source>
        <dbReference type="ARBA" id="ARBA00007686"/>
    </source>
</evidence>
<dbReference type="PIRSF" id="PIRSF036684">
    <property type="entry name" value="ME_PTA"/>
    <property type="match status" value="1"/>
</dbReference>
<evidence type="ECO:0000256" key="10">
    <source>
        <dbReference type="ARBA" id="ARBA00050924"/>
    </source>
</evidence>
<dbReference type="InterPro" id="IPR046346">
    <property type="entry name" value="Aminoacid_DH-like_N_sf"/>
</dbReference>
<dbReference type="InterPro" id="IPR051674">
    <property type="entry name" value="Malate_Decarboxylase"/>
</dbReference>
<dbReference type="CDD" id="cd05311">
    <property type="entry name" value="NAD_bind_2_malic_enz"/>
    <property type="match status" value="1"/>
</dbReference>
<dbReference type="SMART" id="SM00919">
    <property type="entry name" value="Malic_M"/>
    <property type="match status" value="1"/>
</dbReference>
<dbReference type="SUPFAM" id="SSF53659">
    <property type="entry name" value="Isocitrate/Isopropylmalate dehydrogenase-like"/>
    <property type="match status" value="1"/>
</dbReference>
<comment type="similarity">
    <text evidence="3">In the N-terminal section; belongs to the malic enzymes family.</text>
</comment>
<dbReference type="GO" id="GO:0046872">
    <property type="term" value="F:metal ion binding"/>
    <property type="evidence" value="ECO:0007669"/>
    <property type="project" value="UniProtKB-KW"/>
</dbReference>
<evidence type="ECO:0000256" key="8">
    <source>
        <dbReference type="ARBA" id="ARBA00038964"/>
    </source>
</evidence>
<dbReference type="SUPFAM" id="SSF51735">
    <property type="entry name" value="NAD(P)-binding Rossmann-fold domains"/>
    <property type="match status" value="1"/>
</dbReference>
<evidence type="ECO:0000259" key="15">
    <source>
        <dbReference type="SMART" id="SM00919"/>
    </source>
</evidence>
<evidence type="ECO:0000313" key="17">
    <source>
        <dbReference type="EMBL" id="PWG62200.1"/>
    </source>
</evidence>
<evidence type="ECO:0000313" key="18">
    <source>
        <dbReference type="Proteomes" id="UP000245474"/>
    </source>
</evidence>
<gene>
    <name evidence="17" type="ORF">DEM34_12895</name>
</gene>
<dbReference type="InterPro" id="IPR012188">
    <property type="entry name" value="ME_PTA"/>
</dbReference>
<feature type="binding site" evidence="14">
    <location>
        <begin position="76"/>
        <end position="83"/>
    </location>
    <ligand>
        <name>NADP(+)</name>
        <dbReference type="ChEBI" id="CHEBI:58349"/>
    </ligand>
</feature>
<dbReference type="Gene3D" id="3.40.50.10380">
    <property type="entry name" value="Malic enzyme, N-terminal domain"/>
    <property type="match status" value="1"/>
</dbReference>
<dbReference type="RefSeq" id="WP_109679234.1">
    <property type="nucleotide sequence ID" value="NZ_CP086615.1"/>
</dbReference>
<dbReference type="InterPro" id="IPR002505">
    <property type="entry name" value="PTA_PTB"/>
</dbReference>
<dbReference type="SUPFAM" id="SSF53223">
    <property type="entry name" value="Aminoacid dehydrogenase-like, N-terminal domain"/>
    <property type="match status" value="1"/>
</dbReference>
<dbReference type="GO" id="GO:0006108">
    <property type="term" value="P:malate metabolic process"/>
    <property type="evidence" value="ECO:0007669"/>
    <property type="project" value="InterPro"/>
</dbReference>
<dbReference type="Proteomes" id="UP000245474">
    <property type="component" value="Unassembled WGS sequence"/>
</dbReference>
<dbReference type="FunFam" id="3.40.50.10380:FF:000003">
    <property type="entry name" value="NADP-dependent malic enzyme"/>
    <property type="match status" value="1"/>
</dbReference>
<dbReference type="Gene3D" id="3.40.50.720">
    <property type="entry name" value="NAD(P)-binding Rossmann-like Domain"/>
    <property type="match status" value="1"/>
</dbReference>
<evidence type="ECO:0000256" key="11">
    <source>
        <dbReference type="ARBA" id="ARBA00051384"/>
    </source>
</evidence>
<feature type="binding site" evidence="13">
    <location>
        <position position="136"/>
    </location>
    <ligand>
        <name>a divalent metal cation</name>
        <dbReference type="ChEBI" id="CHEBI:60240"/>
    </ligand>
</feature>
<keyword evidence="5 13" id="KW-0479">Metal-binding</keyword>
<keyword evidence="6 17" id="KW-0560">Oxidoreductase</keyword>
<dbReference type="Pfam" id="PF03949">
    <property type="entry name" value="Malic_M"/>
    <property type="match status" value="1"/>
</dbReference>
<evidence type="ECO:0000256" key="12">
    <source>
        <dbReference type="PIRSR" id="PIRSR036684-1"/>
    </source>
</evidence>
<sequence length="766" mass="83349">MAEDFRESALEYHRLPTPGKIAVTPTKPLANQRDLALAYSPGVAAACEAIVDNPAEAATVTARGNLVGVITNGTAVLGLGAIGPLASKPVMEGKGVLFKKFAGIDVFDIEIDELDPDKLVDIIASLEPTFGAINLEDIKSPECFVVEEKLQERMGIPVFHDDQHGTAITAAAAIYNGLRLVGKKFEEVKLVTSGAGASAIACLDLLVSMGVKPENIIATDRKGVIYKGRKEYMDERKGAYAVETDARTLADAMEGADIFLGLSAPGVLKREMVRKMADRPLIMALANPTPEIWPEEALEEKPDAIIATGRSDYPNQVNNVLCFPFIFRGALDVGATTINKEMKKACVRAIADLATVESSDVVVAAYGGKPLSFGPEYLIPKPFDPRLITRIAPAVAKAAMDSGAATQPIDDFAAYRLRLSQYVFQSGLVMKPIFERASQNPRRVVYGDGEDERVLRAIQVVVDDGLAKPVVIGRRRVVQMRLERLGLRIEIDQHFELVDPEDDPRYREYWTLYHSIMERRGVTPDRARQIVRTRNTVIAALMVRRGEADAMLSGMVGTYPRQLRYVEEVLGRRPGVHNLAAMNAIISPKGTLFLCDTYVNQDPTPHQIAEMTVLAADEIRRFGIVPKVALLSHSSFGTSEAPEAVKMREAMRLIEDRDPSLEVEGEMHGDAAINEEIRRRIFPNSRLKGQANLLIMPTLDAANIAFNLLKTVTDSVSIGPIMLGVGQPAHILTPSVTVRGIVNMTALAAVEAAMSAPAEAATVSEQ</sequence>
<keyword evidence="14" id="KW-0521">NADP</keyword>
<name>A0A2U2MZA0_9GAMM</name>
<dbReference type="GO" id="GO:0016746">
    <property type="term" value="F:acyltransferase activity"/>
    <property type="evidence" value="ECO:0007669"/>
    <property type="project" value="InterPro"/>
</dbReference>
<dbReference type="GO" id="GO:0008948">
    <property type="term" value="F:oxaloacetate decarboxylase activity"/>
    <property type="evidence" value="ECO:0007669"/>
    <property type="project" value="RHEA"/>
</dbReference>
<dbReference type="PANTHER" id="PTHR43237">
    <property type="entry name" value="NADP-DEPENDENT MALIC ENZYME"/>
    <property type="match status" value="1"/>
</dbReference>
<comment type="cofactor">
    <cofactor evidence="2">
        <name>Mg(2+)</name>
        <dbReference type="ChEBI" id="CHEBI:18420"/>
    </cofactor>
</comment>
<organism evidence="17 18">
    <name type="scientific">Sediminicurvatus halobius</name>
    <dbReference type="NCBI Taxonomy" id="2182432"/>
    <lineage>
        <taxon>Bacteria</taxon>
        <taxon>Pseudomonadati</taxon>
        <taxon>Pseudomonadota</taxon>
        <taxon>Gammaproteobacteria</taxon>
        <taxon>Chromatiales</taxon>
        <taxon>Ectothiorhodospiraceae</taxon>
        <taxon>Sediminicurvatus</taxon>
    </lineage>
</organism>
<feature type="active site" description="Proton acceptor" evidence="12">
    <location>
        <position position="94"/>
    </location>
</feature>
<dbReference type="OrthoDB" id="9805787at2"/>
<feature type="binding site" evidence="14">
    <location>
        <position position="162"/>
    </location>
    <ligand>
        <name>a divalent metal cation</name>
        <dbReference type="ChEBI" id="CHEBI:60240"/>
    </ligand>
</feature>
<dbReference type="Pfam" id="PF00390">
    <property type="entry name" value="malic"/>
    <property type="match status" value="1"/>
</dbReference>
<feature type="domain" description="Malic enzyme NAD-binding" evidence="15">
    <location>
        <begin position="163"/>
        <end position="400"/>
    </location>
</feature>
<dbReference type="Pfam" id="PF01515">
    <property type="entry name" value="PTA_PTB"/>
    <property type="match status" value="1"/>
</dbReference>
<dbReference type="GO" id="GO:0004473">
    <property type="term" value="F:malate dehydrogenase (decarboxylating) (NADP+) activity"/>
    <property type="evidence" value="ECO:0007669"/>
    <property type="project" value="UniProtKB-EC"/>
</dbReference>
<comment type="catalytic activity">
    <reaction evidence="11">
        <text>oxaloacetate + H(+) = pyruvate + CO2</text>
        <dbReference type="Rhea" id="RHEA:15641"/>
        <dbReference type="ChEBI" id="CHEBI:15361"/>
        <dbReference type="ChEBI" id="CHEBI:15378"/>
        <dbReference type="ChEBI" id="CHEBI:16452"/>
        <dbReference type="ChEBI" id="CHEBI:16526"/>
        <dbReference type="EC" id="1.1.1.40"/>
    </reaction>
</comment>
<accession>A0A2U2MZA0</accession>
<dbReference type="InterPro" id="IPR045213">
    <property type="entry name" value="Malic_NAD-bd_bact_type"/>
</dbReference>
<dbReference type="Gene3D" id="3.40.50.10750">
    <property type="entry name" value="Isocitrate/Isopropylmalate dehydrogenase-like"/>
    <property type="match status" value="1"/>
</dbReference>
<dbReference type="EC" id="1.1.1.40" evidence="8"/>
<dbReference type="InterPro" id="IPR036291">
    <property type="entry name" value="NAD(P)-bd_dom_sf"/>
</dbReference>
<dbReference type="FunFam" id="3.40.50.720:FF:000095">
    <property type="entry name" value="NADP-dependent malic enzyme"/>
    <property type="match status" value="1"/>
</dbReference>
<keyword evidence="18" id="KW-1185">Reference proteome</keyword>
<keyword evidence="7" id="KW-0511">Multifunctional enzyme</keyword>
<dbReference type="PANTHER" id="PTHR43237:SF4">
    <property type="entry name" value="NADP-DEPENDENT MALIC ENZYME"/>
    <property type="match status" value="1"/>
</dbReference>
<evidence type="ECO:0000256" key="14">
    <source>
        <dbReference type="PIRSR" id="PIRSR036684-3"/>
    </source>
</evidence>
<dbReference type="InterPro" id="IPR042112">
    <property type="entry name" value="P_AcTrfase_dom2"/>
</dbReference>
<dbReference type="EMBL" id="QFFI01000021">
    <property type="protein sequence ID" value="PWG62200.1"/>
    <property type="molecule type" value="Genomic_DNA"/>
</dbReference>
<dbReference type="AlphaFoldDB" id="A0A2U2MZA0"/>
<evidence type="ECO:0000256" key="13">
    <source>
        <dbReference type="PIRSR" id="PIRSR036684-2"/>
    </source>
</evidence>
<feature type="binding site" evidence="14">
    <location>
        <position position="287"/>
    </location>
    <ligand>
        <name>a divalent metal cation</name>
        <dbReference type="ChEBI" id="CHEBI:60240"/>
    </ligand>
</feature>
<evidence type="ECO:0000256" key="7">
    <source>
        <dbReference type="ARBA" id="ARBA00023268"/>
    </source>
</evidence>
<dbReference type="InterPro" id="IPR042113">
    <property type="entry name" value="P_AcTrfase_dom1"/>
</dbReference>
<feature type="binding site" evidence="13">
    <location>
        <position position="137"/>
    </location>
    <ligand>
        <name>a divalent metal cation</name>
        <dbReference type="ChEBI" id="CHEBI:60240"/>
    </ligand>
</feature>
<evidence type="ECO:0000256" key="4">
    <source>
        <dbReference type="ARBA" id="ARBA00008756"/>
    </source>
</evidence>
<evidence type="ECO:0000256" key="2">
    <source>
        <dbReference type="ARBA" id="ARBA00001946"/>
    </source>
</evidence>
<evidence type="ECO:0000256" key="5">
    <source>
        <dbReference type="ARBA" id="ARBA00022723"/>
    </source>
</evidence>
<proteinExistence type="inferred from homology"/>
<dbReference type="Gene3D" id="3.40.50.10950">
    <property type="match status" value="1"/>
</dbReference>
<evidence type="ECO:0000259" key="16">
    <source>
        <dbReference type="SMART" id="SM01274"/>
    </source>
</evidence>
<evidence type="ECO:0000256" key="9">
    <source>
        <dbReference type="ARBA" id="ARBA00040273"/>
    </source>
</evidence>
<dbReference type="SMART" id="SM01274">
    <property type="entry name" value="malic"/>
    <property type="match status" value="1"/>
</dbReference>
<dbReference type="InterPro" id="IPR012301">
    <property type="entry name" value="Malic_N_dom"/>
</dbReference>
<dbReference type="InterPro" id="IPR012302">
    <property type="entry name" value="Malic_NAD-bd"/>
</dbReference>
<comment type="caution">
    <text evidence="17">The sequence shown here is derived from an EMBL/GenBank/DDBJ whole genome shotgun (WGS) entry which is preliminary data.</text>
</comment>
<feature type="domain" description="Malic enzyme N-terminal" evidence="16">
    <location>
        <begin position="18"/>
        <end position="151"/>
    </location>
</feature>
<dbReference type="GO" id="GO:0051287">
    <property type="term" value="F:NAD binding"/>
    <property type="evidence" value="ECO:0007669"/>
    <property type="project" value="InterPro"/>
</dbReference>
<dbReference type="InterPro" id="IPR037062">
    <property type="entry name" value="Malic_N_dom_sf"/>
</dbReference>
<evidence type="ECO:0000256" key="6">
    <source>
        <dbReference type="ARBA" id="ARBA00023002"/>
    </source>
</evidence>